<dbReference type="InterPro" id="IPR048747">
    <property type="entry name" value="CCDC93_N"/>
</dbReference>
<proteinExistence type="inferred from homology"/>
<evidence type="ECO:0000256" key="4">
    <source>
        <dbReference type="SAM" id="Coils"/>
    </source>
</evidence>
<evidence type="ECO:0000313" key="9">
    <source>
        <dbReference type="WBParaSite" id="PgB07_g018_t03"/>
    </source>
</evidence>
<dbReference type="Proteomes" id="UP000887569">
    <property type="component" value="Unplaced"/>
</dbReference>
<feature type="domain" description="CCDC93 coiled-coil" evidence="5">
    <location>
        <begin position="177"/>
        <end position="576"/>
    </location>
</feature>
<dbReference type="PANTHER" id="PTHR16441">
    <property type="entry name" value="FIDIPIDINE"/>
    <property type="match status" value="1"/>
</dbReference>
<reference evidence="8 9" key="1">
    <citation type="submission" date="2022-11" db="UniProtKB">
        <authorList>
            <consortium name="WormBaseParasite"/>
        </authorList>
    </citation>
    <scope>IDENTIFICATION</scope>
</reference>
<comment type="similarity">
    <text evidence="1">Belongs to the CCDC93 family.</text>
</comment>
<dbReference type="Pfam" id="PF09762">
    <property type="entry name" value="CCDC93_CC"/>
    <property type="match status" value="1"/>
</dbReference>
<feature type="coiled-coil region" evidence="4">
    <location>
        <begin position="287"/>
        <end position="335"/>
    </location>
</feature>
<protein>
    <recommendedName>
        <fullName evidence="2">Coiled-coil domain-containing protein 93</fullName>
    </recommendedName>
</protein>
<evidence type="ECO:0000256" key="1">
    <source>
        <dbReference type="ARBA" id="ARBA00007219"/>
    </source>
</evidence>
<feature type="coiled-coil region" evidence="4">
    <location>
        <begin position="409"/>
        <end position="436"/>
    </location>
</feature>
<keyword evidence="3 4" id="KW-0175">Coiled coil</keyword>
<evidence type="ECO:0000313" key="7">
    <source>
        <dbReference type="Proteomes" id="UP000887569"/>
    </source>
</evidence>
<dbReference type="GO" id="GO:0006893">
    <property type="term" value="P:Golgi to plasma membrane transport"/>
    <property type="evidence" value="ECO:0007669"/>
    <property type="project" value="TreeGrafter"/>
</dbReference>
<accession>A0A914ZKV7</accession>
<dbReference type="WBParaSite" id="PgB07_g018_t04">
    <property type="protein sequence ID" value="PgB07_g018_t04"/>
    <property type="gene ID" value="PgB07_g018"/>
</dbReference>
<dbReference type="InterPro" id="IPR019159">
    <property type="entry name" value="CCDC93_CC"/>
</dbReference>
<evidence type="ECO:0000259" key="6">
    <source>
        <dbReference type="Pfam" id="PF21673"/>
    </source>
</evidence>
<feature type="domain" description="CCDC93 N-terminal" evidence="6">
    <location>
        <begin position="22"/>
        <end position="128"/>
    </location>
</feature>
<keyword evidence="7" id="KW-1185">Reference proteome</keyword>
<organism evidence="7 8">
    <name type="scientific">Parascaris univalens</name>
    <name type="common">Nematode worm</name>
    <dbReference type="NCBI Taxonomy" id="6257"/>
    <lineage>
        <taxon>Eukaryota</taxon>
        <taxon>Metazoa</taxon>
        <taxon>Ecdysozoa</taxon>
        <taxon>Nematoda</taxon>
        <taxon>Chromadorea</taxon>
        <taxon>Rhabditida</taxon>
        <taxon>Spirurina</taxon>
        <taxon>Ascaridomorpha</taxon>
        <taxon>Ascaridoidea</taxon>
        <taxon>Ascarididae</taxon>
        <taxon>Parascaris</taxon>
    </lineage>
</organism>
<dbReference type="Pfam" id="PF21673">
    <property type="entry name" value="CCDC93_N"/>
    <property type="match status" value="1"/>
</dbReference>
<dbReference type="PANTHER" id="PTHR16441:SF0">
    <property type="entry name" value="COILED-COIL DOMAIN-CONTAINING PROTEIN 93"/>
    <property type="match status" value="1"/>
</dbReference>
<dbReference type="AlphaFoldDB" id="A0A914ZKV7"/>
<dbReference type="WBParaSite" id="PgB07_g018_t03">
    <property type="protein sequence ID" value="PgB07_g018_t03"/>
    <property type="gene ID" value="PgB07_g018"/>
</dbReference>
<name>A0A914ZKV7_PARUN</name>
<dbReference type="WBParaSite" id="PgB07_g018_t02">
    <property type="protein sequence ID" value="PgB07_g018_t02"/>
    <property type="gene ID" value="PgB07_g018"/>
</dbReference>
<sequence>MDTVRKSHDLSGEEFDVREDEEQFARLQDTIDLLVAAGYFRARLKALPPFDRVIGGIVWCITLCNRSVDIDLFYSESSTIGQKIALTERVVEVLQQLKCPHSLEPHQIQGLDYIHIFPVVQWLVKEAVEAKLKRGDMVQNHAAYQFGRRFHLPLDHQLKAQKLARAKNYEKLKSLCFPLRIYRRVEGFVSKDLHEDIQCTLMEYGGRMFAEQSKQQPKESRRMSEDRESVKEVVEDVQECLPMEAVCTAKQRISTGALVHIIDTKALHEASTNISTPKAACVRHTDIDVVRSRLVEAEQELHKLRNEEKRIDAELVEANELSSSLQREIEEVERRIAAHLDFEQSIDKALLEKLTQLIAEHNEMRKRETNFKAACNAELCRMQQELEELNIRRQERALDAGGASWDDEYRNAKERVEKARLQAALLNRQITLEQRRLDSAPSQAEISQYQRRIIELYNQMAVKHRETKQFYTLHNTLLDVKAYMQREIDLLNSIDDVQELTSKESYKESFVENLEKVLKGVDETLDKVTSKQKEQQTIREQLSDDYQYLLDKERLYHKTVDDFKRECQRNEELRKKLGDGGNHVE</sequence>
<evidence type="ECO:0000256" key="3">
    <source>
        <dbReference type="ARBA" id="ARBA00023054"/>
    </source>
</evidence>
<evidence type="ECO:0000256" key="2">
    <source>
        <dbReference type="ARBA" id="ARBA00016765"/>
    </source>
</evidence>
<evidence type="ECO:0000313" key="8">
    <source>
        <dbReference type="WBParaSite" id="PgB07_g018_t02"/>
    </source>
</evidence>
<dbReference type="InterPro" id="IPR039116">
    <property type="entry name" value="CCDC93"/>
</dbReference>
<evidence type="ECO:0000259" key="5">
    <source>
        <dbReference type="Pfam" id="PF09762"/>
    </source>
</evidence>